<organism evidence="1 2">
    <name type="scientific">Streptomyces chitinivorans</name>
    <dbReference type="NCBI Taxonomy" id="1257027"/>
    <lineage>
        <taxon>Bacteria</taxon>
        <taxon>Bacillati</taxon>
        <taxon>Actinomycetota</taxon>
        <taxon>Actinomycetes</taxon>
        <taxon>Kitasatosporales</taxon>
        <taxon>Streptomycetaceae</taxon>
        <taxon>Streptomyces</taxon>
    </lineage>
</organism>
<protein>
    <submittedName>
        <fullName evidence="1">Thymidylate kinase</fullName>
    </submittedName>
</protein>
<dbReference type="Proteomes" id="UP001607069">
    <property type="component" value="Unassembled WGS sequence"/>
</dbReference>
<sequence length="224" mass="24117">MIVWVSLEGPNGVGKTRLAHRLAQRLGSGCVLLEEISDLRGDGLPPTLVGALAAGGDPFLRGASPLARTLVLLALKTRAFEQARCSGAAVVLEDRGVDTVAAYQAAVLAGTGAPPELLHREMERVYATVSAFRPLPDLTLLLLDDPAVCARRYALRTGRPMDAGERALSDCATALYRHRAEREPRRFRVVDRRGLDEDAVVDRLARAVVEATNEEEDLPCPTGT</sequence>
<dbReference type="InterPro" id="IPR027417">
    <property type="entry name" value="P-loop_NTPase"/>
</dbReference>
<dbReference type="Gene3D" id="3.40.50.300">
    <property type="entry name" value="P-loop containing nucleotide triphosphate hydrolases"/>
    <property type="match status" value="1"/>
</dbReference>
<evidence type="ECO:0000313" key="1">
    <source>
        <dbReference type="EMBL" id="MFH0247976.1"/>
    </source>
</evidence>
<dbReference type="SUPFAM" id="SSF52540">
    <property type="entry name" value="P-loop containing nucleoside triphosphate hydrolases"/>
    <property type="match status" value="1"/>
</dbReference>
<keyword evidence="2" id="KW-1185">Reference proteome</keyword>
<keyword evidence="1" id="KW-0418">Kinase</keyword>
<reference evidence="1 2" key="1">
    <citation type="submission" date="2024-10" db="EMBL/GenBank/DDBJ databases">
        <authorList>
            <person name="Cho J.-C."/>
        </authorList>
    </citation>
    <scope>NUCLEOTIDE SEQUENCE [LARGE SCALE GENOMIC DNA]</scope>
    <source>
        <strain evidence="1 2">KCTC29696</strain>
    </source>
</reference>
<comment type="caution">
    <text evidence="1">The sequence shown here is derived from an EMBL/GenBank/DDBJ whole genome shotgun (WGS) entry which is preliminary data.</text>
</comment>
<keyword evidence="1" id="KW-0808">Transferase</keyword>
<dbReference type="EMBL" id="JBIHMK010000017">
    <property type="protein sequence ID" value="MFH0247976.1"/>
    <property type="molecule type" value="Genomic_DNA"/>
</dbReference>
<proteinExistence type="predicted"/>
<evidence type="ECO:0000313" key="2">
    <source>
        <dbReference type="Proteomes" id="UP001607069"/>
    </source>
</evidence>
<gene>
    <name evidence="1" type="ORF">ACG5V6_07090</name>
</gene>
<dbReference type="GO" id="GO:0016301">
    <property type="term" value="F:kinase activity"/>
    <property type="evidence" value="ECO:0007669"/>
    <property type="project" value="UniProtKB-KW"/>
</dbReference>
<name>A0ABW7HQ24_9ACTN</name>
<dbReference type="RefSeq" id="WP_237875783.1">
    <property type="nucleotide sequence ID" value="NZ_BAABEN010000031.1"/>
</dbReference>
<accession>A0ABW7HQ24</accession>